<dbReference type="EMBL" id="LR798320">
    <property type="protein sequence ID" value="CAB5223441.1"/>
    <property type="molecule type" value="Genomic_DNA"/>
</dbReference>
<gene>
    <name evidence="1" type="ORF">UFOVP384_52</name>
</gene>
<sequence length="413" mass="47814">MAITYIQTPKTWTPISNDMIYYVQTNSAISNLWLEIYVQSSLVARIKLVVNNDGFAYCDIKQFLQSFIKNDQIHFDNVLWKALNDLSYFVNYSVVCVETIGGTEYADNTRYAFNGQMPFVSFVEYDEQYNTGLSPLGKFLTNSPRTLKTDFIRTNFLSYIDGSPTAVKIRLRTYESGAVIPTHVYEIDIDDLSALAGIIALNKDSIGGEIVLWEDVSEMWEELSPQTWDELGGYIINPNVTQYDICLIDTEGDEVTERFYYQLENYCSKYPKTNVYWQNSLGGFDSYTFNMVKKKRYNIDRKSIQSNPYNFTNEGYSQHTGNVFNLSNQNYFSNYNEALTLNSDLLTNEEHEWMWELIKAHSIYVEQVINGTTYYIPTTIKATNYEPKIRIVDGLQNVTIELEYGYDNIKITK</sequence>
<organism evidence="1">
    <name type="scientific">uncultured Caudovirales phage</name>
    <dbReference type="NCBI Taxonomy" id="2100421"/>
    <lineage>
        <taxon>Viruses</taxon>
        <taxon>Duplodnaviria</taxon>
        <taxon>Heunggongvirae</taxon>
        <taxon>Uroviricota</taxon>
        <taxon>Caudoviricetes</taxon>
        <taxon>Peduoviridae</taxon>
        <taxon>Maltschvirus</taxon>
        <taxon>Maltschvirus maltsch</taxon>
    </lineage>
</organism>
<protein>
    <submittedName>
        <fullName evidence="1">Uncharacterized protein</fullName>
    </submittedName>
</protein>
<evidence type="ECO:0000313" key="1">
    <source>
        <dbReference type="EMBL" id="CAB5223441.1"/>
    </source>
</evidence>
<reference evidence="1" key="1">
    <citation type="submission" date="2020-05" db="EMBL/GenBank/DDBJ databases">
        <authorList>
            <person name="Chiriac C."/>
            <person name="Salcher M."/>
            <person name="Ghai R."/>
            <person name="Kavagutti S V."/>
        </authorList>
    </citation>
    <scope>NUCLEOTIDE SEQUENCE</scope>
</reference>
<name>A0A6J7WZK1_9CAUD</name>
<accession>A0A6J7WZK1</accession>
<proteinExistence type="predicted"/>